<evidence type="ECO:0000259" key="6">
    <source>
        <dbReference type="Pfam" id="PF00590"/>
    </source>
</evidence>
<dbReference type="GO" id="GO:0032259">
    <property type="term" value="P:methylation"/>
    <property type="evidence" value="ECO:0007669"/>
    <property type="project" value="UniProtKB-KW"/>
</dbReference>
<comment type="pathway">
    <text evidence="1">Cofactor biosynthesis; adenosylcobalamin biosynthesis.</text>
</comment>
<name>A0A3G6IYG2_9CORY</name>
<dbReference type="Proteomes" id="UP000271426">
    <property type="component" value="Chromosome"/>
</dbReference>
<dbReference type="Pfam" id="PF00590">
    <property type="entry name" value="TP_methylase"/>
    <property type="match status" value="1"/>
</dbReference>
<dbReference type="PANTHER" id="PTHR43467">
    <property type="entry name" value="COBALT-PRECORRIN-2 C(20)-METHYLTRANSFERASE"/>
    <property type="match status" value="1"/>
</dbReference>
<dbReference type="GO" id="GO:0030788">
    <property type="term" value="F:precorrin-2 C20-methyltransferase activity"/>
    <property type="evidence" value="ECO:0007669"/>
    <property type="project" value="UniProtKB-EC"/>
</dbReference>
<dbReference type="RefSeq" id="WP_123961286.1">
    <property type="nucleotide sequence ID" value="NZ_CP033898.1"/>
</dbReference>
<dbReference type="InterPro" id="IPR000878">
    <property type="entry name" value="4pyrrol_Mease"/>
</dbReference>
<evidence type="ECO:0000313" key="8">
    <source>
        <dbReference type="Proteomes" id="UP000271426"/>
    </source>
</evidence>
<feature type="domain" description="Tetrapyrrole methylase" evidence="6">
    <location>
        <begin position="3"/>
        <end position="210"/>
    </location>
</feature>
<proteinExistence type="predicted"/>
<evidence type="ECO:0000256" key="4">
    <source>
        <dbReference type="ARBA" id="ARBA00022679"/>
    </source>
</evidence>
<evidence type="ECO:0000313" key="7">
    <source>
        <dbReference type="EMBL" id="AZA09708.1"/>
    </source>
</evidence>
<dbReference type="InterPro" id="IPR012797">
    <property type="entry name" value="CobF"/>
</dbReference>
<organism evidence="7 8">
    <name type="scientific">Corynebacterium pseudopelargi</name>
    <dbReference type="NCBI Taxonomy" id="2080757"/>
    <lineage>
        <taxon>Bacteria</taxon>
        <taxon>Bacillati</taxon>
        <taxon>Actinomycetota</taxon>
        <taxon>Actinomycetes</taxon>
        <taxon>Mycobacteriales</taxon>
        <taxon>Corynebacteriaceae</taxon>
        <taxon>Corynebacterium</taxon>
    </lineage>
</organism>
<sequence>MRTIYVIGIGAGDPELLTLKAIRALQRVDVVVALDKGDAKNDLLALREQIVRAHAPNLPIVTVEDPPRDRNPENYRAEVRRWHAERARLLAQAIREHSTDSVAFLVWGDPSLYDSTLRIIERMQRHEGLESTVEVIPGVTAIQLLTAEHKMLLNRIGEDIHVTTARNLAKASPKDRRNCVVMLDGGAGWLDGPTHNTYMWWGAYLGTEHQVLREGYICDIGEQVAELKQQLRAEHGWIMDIYLLRELEEDAP</sequence>
<evidence type="ECO:0000256" key="2">
    <source>
        <dbReference type="ARBA" id="ARBA00022573"/>
    </source>
</evidence>
<dbReference type="SUPFAM" id="SSF53790">
    <property type="entry name" value="Tetrapyrrole methylase"/>
    <property type="match status" value="1"/>
</dbReference>
<keyword evidence="5" id="KW-0949">S-adenosyl-L-methionine</keyword>
<evidence type="ECO:0000256" key="3">
    <source>
        <dbReference type="ARBA" id="ARBA00022603"/>
    </source>
</evidence>
<dbReference type="GO" id="GO:0043819">
    <property type="term" value="F:precorrin-6A synthase (deacetylating) activity"/>
    <property type="evidence" value="ECO:0007669"/>
    <property type="project" value="InterPro"/>
</dbReference>
<dbReference type="NCBIfam" id="TIGR02434">
    <property type="entry name" value="CobF"/>
    <property type="match status" value="1"/>
</dbReference>
<keyword evidence="4 7" id="KW-0808">Transferase</keyword>
<dbReference type="GO" id="GO:0009236">
    <property type="term" value="P:cobalamin biosynthetic process"/>
    <property type="evidence" value="ECO:0007669"/>
    <property type="project" value="UniProtKB-KW"/>
</dbReference>
<evidence type="ECO:0000256" key="5">
    <source>
        <dbReference type="ARBA" id="ARBA00022691"/>
    </source>
</evidence>
<dbReference type="OrthoDB" id="9787471at2"/>
<dbReference type="InterPro" id="IPR014777">
    <property type="entry name" value="4pyrrole_Mease_sub1"/>
</dbReference>
<dbReference type="PIRSF" id="PIRSF036525">
    <property type="entry name" value="CobF"/>
    <property type="match status" value="1"/>
</dbReference>
<dbReference type="EMBL" id="CP033898">
    <property type="protein sequence ID" value="AZA09708.1"/>
    <property type="molecule type" value="Genomic_DNA"/>
</dbReference>
<dbReference type="Gene3D" id="3.30.950.10">
    <property type="entry name" value="Methyltransferase, Cobalt-precorrin-4 Transmethylase, Domain 2"/>
    <property type="match status" value="1"/>
</dbReference>
<gene>
    <name evidence="7" type="primary">cobI</name>
    <name evidence="7" type="ORF">CPPEL_08000</name>
</gene>
<reference evidence="7 8" key="1">
    <citation type="submission" date="2018-11" db="EMBL/GenBank/DDBJ databases">
        <authorList>
            <person name="Kleinhagauer T."/>
            <person name="Glaeser S.P."/>
            <person name="Spergser J."/>
            <person name="Ruckert C."/>
            <person name="Kaempfer P."/>
            <person name="Busse H.-J."/>
        </authorList>
    </citation>
    <scope>NUCLEOTIDE SEQUENCE [LARGE SCALE GENOMIC DNA]</scope>
    <source>
        <strain evidence="7 8">812CH</strain>
    </source>
</reference>
<dbReference type="InterPro" id="IPR035996">
    <property type="entry name" value="4pyrrol_Methylase_sf"/>
</dbReference>
<dbReference type="KEGG" id="cpso:CPPEL_08000"/>
<keyword evidence="2" id="KW-0169">Cobalamin biosynthesis</keyword>
<dbReference type="Gene3D" id="3.40.1010.10">
    <property type="entry name" value="Cobalt-precorrin-4 Transmethylase, Domain 1"/>
    <property type="match status" value="1"/>
</dbReference>
<protein>
    <submittedName>
        <fullName evidence="7">Precorrin-2 C(20)-methyltransferase</fullName>
        <ecNumber evidence="7">2.1.1.130</ecNumber>
    </submittedName>
</protein>
<dbReference type="PANTHER" id="PTHR43467:SF1">
    <property type="entry name" value="PRECORRIN-6A SYNTHASE [DEACETYLATING]"/>
    <property type="match status" value="1"/>
</dbReference>
<keyword evidence="3 7" id="KW-0489">Methyltransferase</keyword>
<dbReference type="EC" id="2.1.1.130" evidence="7"/>
<keyword evidence="8" id="KW-1185">Reference proteome</keyword>
<dbReference type="AlphaFoldDB" id="A0A3G6IYG2"/>
<accession>A0A3G6IYG2</accession>
<evidence type="ECO:0000256" key="1">
    <source>
        <dbReference type="ARBA" id="ARBA00004953"/>
    </source>
</evidence>
<dbReference type="InterPro" id="IPR014776">
    <property type="entry name" value="4pyrrole_Mease_sub2"/>
</dbReference>
<dbReference type="CDD" id="cd11643">
    <property type="entry name" value="Precorrin-6A-synthase"/>
    <property type="match status" value="1"/>
</dbReference>